<feature type="compositionally biased region" description="Basic residues" evidence="9">
    <location>
        <begin position="702"/>
        <end position="711"/>
    </location>
</feature>
<evidence type="ECO:0000256" key="7">
    <source>
        <dbReference type="ARBA" id="ARBA00023319"/>
    </source>
</evidence>
<dbReference type="GO" id="GO:0005615">
    <property type="term" value="C:extracellular space"/>
    <property type="evidence" value="ECO:0007669"/>
    <property type="project" value="TreeGrafter"/>
</dbReference>
<dbReference type="InterPro" id="IPR013783">
    <property type="entry name" value="Ig-like_fold"/>
</dbReference>
<evidence type="ECO:0000256" key="1">
    <source>
        <dbReference type="ARBA" id="ARBA00004613"/>
    </source>
</evidence>
<dbReference type="SMART" id="SM00630">
    <property type="entry name" value="Sema"/>
    <property type="match status" value="1"/>
</dbReference>
<dbReference type="GO" id="GO:0007411">
    <property type="term" value="P:axon guidance"/>
    <property type="evidence" value="ECO:0007669"/>
    <property type="project" value="TreeGrafter"/>
</dbReference>
<evidence type="ECO:0000259" key="11">
    <source>
        <dbReference type="PROSITE" id="PS50835"/>
    </source>
</evidence>
<dbReference type="SMART" id="SM00423">
    <property type="entry name" value="PSI"/>
    <property type="match status" value="1"/>
</dbReference>
<evidence type="ECO:0000256" key="2">
    <source>
        <dbReference type="ARBA" id="ARBA00009492"/>
    </source>
</evidence>
<evidence type="ECO:0000259" key="12">
    <source>
        <dbReference type="PROSITE" id="PS51004"/>
    </source>
</evidence>
<evidence type="ECO:0000313" key="13">
    <source>
        <dbReference type="Ensembl" id="ENSPNYP00000009758.1"/>
    </source>
</evidence>
<dbReference type="InterPro" id="IPR036352">
    <property type="entry name" value="Semap_dom_sf"/>
</dbReference>
<dbReference type="Pfam" id="PF00047">
    <property type="entry name" value="ig"/>
    <property type="match status" value="1"/>
</dbReference>
<evidence type="ECO:0000256" key="4">
    <source>
        <dbReference type="ARBA" id="ARBA00022729"/>
    </source>
</evidence>
<dbReference type="GO" id="GO:0005886">
    <property type="term" value="C:plasma membrane"/>
    <property type="evidence" value="ECO:0007669"/>
    <property type="project" value="TreeGrafter"/>
</dbReference>
<dbReference type="AlphaFoldDB" id="A0A3B4FIT5"/>
<feature type="chain" id="PRO_5017177890" evidence="10">
    <location>
        <begin position="21"/>
        <end position="738"/>
    </location>
</feature>
<dbReference type="GO" id="GO:0045499">
    <property type="term" value="F:chemorepellent activity"/>
    <property type="evidence" value="ECO:0007669"/>
    <property type="project" value="TreeGrafter"/>
</dbReference>
<dbReference type="PROSITE" id="PS51004">
    <property type="entry name" value="SEMA"/>
    <property type="match status" value="1"/>
</dbReference>
<proteinExistence type="inferred from homology"/>
<dbReference type="GO" id="GO:0071526">
    <property type="term" value="P:semaphorin-plexin signaling pathway"/>
    <property type="evidence" value="ECO:0007669"/>
    <property type="project" value="TreeGrafter"/>
</dbReference>
<organism evidence="13">
    <name type="scientific">Pundamilia nyererei</name>
    <dbReference type="NCBI Taxonomy" id="303518"/>
    <lineage>
        <taxon>Eukaryota</taxon>
        <taxon>Metazoa</taxon>
        <taxon>Chordata</taxon>
        <taxon>Craniata</taxon>
        <taxon>Vertebrata</taxon>
        <taxon>Euteleostomi</taxon>
        <taxon>Actinopterygii</taxon>
        <taxon>Neopterygii</taxon>
        <taxon>Teleostei</taxon>
        <taxon>Neoteleostei</taxon>
        <taxon>Acanthomorphata</taxon>
        <taxon>Ovalentaria</taxon>
        <taxon>Cichlomorphae</taxon>
        <taxon>Cichliformes</taxon>
        <taxon>Cichlidae</taxon>
        <taxon>African cichlids</taxon>
        <taxon>Pseudocrenilabrinae</taxon>
        <taxon>Haplochromini</taxon>
        <taxon>Pundamilia</taxon>
    </lineage>
</organism>
<reference evidence="13" key="1">
    <citation type="submission" date="2023-09" db="UniProtKB">
        <authorList>
            <consortium name="Ensembl"/>
        </authorList>
    </citation>
    <scope>IDENTIFICATION</scope>
</reference>
<dbReference type="Pfam" id="PF01403">
    <property type="entry name" value="Sema"/>
    <property type="match status" value="1"/>
</dbReference>
<dbReference type="FunFam" id="2.60.40.10:FF:000030">
    <property type="entry name" value="Semaphorin 3F like"/>
    <property type="match status" value="1"/>
</dbReference>
<evidence type="ECO:0000256" key="9">
    <source>
        <dbReference type="SAM" id="MobiDB-lite"/>
    </source>
</evidence>
<dbReference type="SUPFAM" id="SSF48726">
    <property type="entry name" value="Immunoglobulin"/>
    <property type="match status" value="1"/>
</dbReference>
<keyword evidence="7" id="KW-0393">Immunoglobulin domain</keyword>
<dbReference type="CDD" id="cd05871">
    <property type="entry name" value="Ig_Sema3"/>
    <property type="match status" value="1"/>
</dbReference>
<dbReference type="InterPro" id="IPR003599">
    <property type="entry name" value="Ig_sub"/>
</dbReference>
<accession>A0A3B4FIT5</accession>
<dbReference type="Gene3D" id="3.30.1680.10">
    <property type="entry name" value="ligand-binding face of the semaphorins, domain 2"/>
    <property type="match status" value="1"/>
</dbReference>
<dbReference type="PANTHER" id="PTHR11036:SF22">
    <property type="entry name" value="SEMAPHORIN-3E"/>
    <property type="match status" value="1"/>
</dbReference>
<comment type="similarity">
    <text evidence="2">Belongs to the semaphorin family.</text>
</comment>
<feature type="domain" description="Sema" evidence="12">
    <location>
        <begin position="1"/>
        <end position="469"/>
    </location>
</feature>
<dbReference type="SUPFAM" id="SSF103575">
    <property type="entry name" value="Plexin repeat"/>
    <property type="match status" value="1"/>
</dbReference>
<comment type="caution">
    <text evidence="8">Lacks conserved residue(s) required for the propagation of feature annotation.</text>
</comment>
<evidence type="ECO:0000256" key="10">
    <source>
        <dbReference type="SAM" id="SignalP"/>
    </source>
</evidence>
<dbReference type="InterPro" id="IPR015943">
    <property type="entry name" value="WD40/YVTN_repeat-like_dom_sf"/>
</dbReference>
<evidence type="ECO:0000256" key="3">
    <source>
        <dbReference type="ARBA" id="ARBA00022525"/>
    </source>
</evidence>
<dbReference type="InterPro" id="IPR027231">
    <property type="entry name" value="Semaphorin"/>
</dbReference>
<dbReference type="GeneTree" id="ENSGT00940000158437"/>
<dbReference type="InterPro" id="IPR036179">
    <property type="entry name" value="Ig-like_dom_sf"/>
</dbReference>
<dbReference type="InterPro" id="IPR013151">
    <property type="entry name" value="Immunoglobulin_dom"/>
</dbReference>
<dbReference type="Gene3D" id="2.60.40.10">
    <property type="entry name" value="Immunoglobulins"/>
    <property type="match status" value="1"/>
</dbReference>
<dbReference type="SUPFAM" id="SSF101912">
    <property type="entry name" value="Sema domain"/>
    <property type="match status" value="1"/>
</dbReference>
<sequence>MCLPQKKWGFLLLLWQLNRTWVFQKHGVSLQPQTMLLDEGHERLYVGAKNALFSLSLDQVNTHHAEIQWASTEYQVEECLMKGREKQECANYIKVLQQYNQTHLLACGTGAFNPICAAVRVGHTCFNHIKRNCCYFFNSTVVTLCLSMCTLGGELYIGLYTDYWENDGALCRLNNQTYTRTERNDRSQLNEPKFVGSAVIPDNDDRGDDKVYFFFTEREMDAEGVTKAVYSRIGRVCANDQGGQRMLVNRWTSFLKTRLICSVAGPNGIDTHFDELEDVFVLNNKDEKNPEVFCLFSTTSTVFKGYAVCVYHMDDIRAAFNGPFAFRERPEHHWTPYEDRVPYPRPGSCASKVNGGGFSSSKEFPDEVLRFLRSHPVMYNPVLPQHHRPVLLQTEPGRRKLTQIAVDRVQAQDGHYHVLYIGTDDNIVTVCITLLILISLQINSNGPHFFGSQQQLYVGSEVGLAQVRLHQCDLYGSECADCCLARDPYCAWDGITCSRYYPAGVYPSRSRRFRRQDVRHGNAVQLCNGLQIDAKDRLVYGVESNSTLLECVPRSLQAKVLWFFQKGGENHQVQGDERVVVTSHGLLFLRVRGSDAGVYVCQTVEHGYVHTLLRITLHVLRGEKVESAIHMVNDGDGAKAAALCHSSMGPPPRPSISPKSLAPSLASGSHSRLWYKEFLQLIGYGDAQKVEEYCERVWCSDKKRKKTKKKYVPLAGEKRMKGKGGENSHRAPRHTLDT</sequence>
<keyword evidence="6" id="KW-0325">Glycoprotein</keyword>
<dbReference type="GO" id="GO:0001755">
    <property type="term" value="P:neural crest cell migration"/>
    <property type="evidence" value="ECO:0007669"/>
    <property type="project" value="TreeGrafter"/>
</dbReference>
<evidence type="ECO:0000256" key="6">
    <source>
        <dbReference type="ARBA" id="ARBA00023180"/>
    </source>
</evidence>
<name>A0A3B4FIT5_9CICH</name>
<dbReference type="PROSITE" id="PS50835">
    <property type="entry name" value="IG_LIKE"/>
    <property type="match status" value="1"/>
</dbReference>
<evidence type="ECO:0000256" key="8">
    <source>
        <dbReference type="PROSITE-ProRule" id="PRU00352"/>
    </source>
</evidence>
<feature type="compositionally biased region" description="Basic and acidic residues" evidence="9">
    <location>
        <begin position="716"/>
        <end position="738"/>
    </location>
</feature>
<dbReference type="PANTHER" id="PTHR11036">
    <property type="entry name" value="SEMAPHORIN"/>
    <property type="match status" value="1"/>
</dbReference>
<evidence type="ECO:0000256" key="5">
    <source>
        <dbReference type="ARBA" id="ARBA00023157"/>
    </source>
</evidence>
<keyword evidence="3" id="KW-0964">Secreted</keyword>
<dbReference type="InterPro" id="IPR016201">
    <property type="entry name" value="PSI"/>
</dbReference>
<comment type="subcellular location">
    <subcellularLocation>
        <location evidence="1">Secreted</location>
    </subcellularLocation>
</comment>
<protein>
    <submittedName>
        <fullName evidence="13">Semaphorin 3E</fullName>
    </submittedName>
</protein>
<dbReference type="InterPro" id="IPR007110">
    <property type="entry name" value="Ig-like_dom"/>
</dbReference>
<dbReference type="GO" id="GO:0030335">
    <property type="term" value="P:positive regulation of cell migration"/>
    <property type="evidence" value="ECO:0007669"/>
    <property type="project" value="TreeGrafter"/>
</dbReference>
<dbReference type="InterPro" id="IPR001627">
    <property type="entry name" value="Semap_dom"/>
</dbReference>
<feature type="region of interest" description="Disordered" evidence="9">
    <location>
        <begin position="702"/>
        <end position="738"/>
    </location>
</feature>
<keyword evidence="4 10" id="KW-0732">Signal</keyword>
<feature type="domain" description="Ig-like" evidence="11">
    <location>
        <begin position="507"/>
        <end position="602"/>
    </location>
</feature>
<dbReference type="SMART" id="SM00409">
    <property type="entry name" value="IG"/>
    <property type="match status" value="1"/>
</dbReference>
<feature type="signal peptide" evidence="10">
    <location>
        <begin position="1"/>
        <end position="20"/>
    </location>
</feature>
<dbReference type="Gene3D" id="2.130.10.10">
    <property type="entry name" value="YVTN repeat-like/Quinoprotein amine dehydrogenase"/>
    <property type="match status" value="1"/>
</dbReference>
<dbReference type="Ensembl" id="ENSPNYT00000009990.1">
    <property type="protein sequence ID" value="ENSPNYP00000009758.1"/>
    <property type="gene ID" value="ENSPNYG00000007345.1"/>
</dbReference>
<keyword evidence="5" id="KW-1015">Disulfide bond</keyword>
<dbReference type="GO" id="GO:0030215">
    <property type="term" value="F:semaphorin receptor binding"/>
    <property type="evidence" value="ECO:0007669"/>
    <property type="project" value="InterPro"/>
</dbReference>